<dbReference type="AlphaFoldDB" id="A0A1H2PQD2"/>
<evidence type="ECO:0000256" key="3">
    <source>
        <dbReference type="SAM" id="Phobius"/>
    </source>
</evidence>
<evidence type="ECO:0000256" key="2">
    <source>
        <dbReference type="ARBA" id="ARBA00022801"/>
    </source>
</evidence>
<protein>
    <recommendedName>
        <fullName evidence="4">Calcineurin-like phosphoesterase domain-containing protein</fullName>
    </recommendedName>
</protein>
<dbReference type="InterPro" id="IPR051158">
    <property type="entry name" value="Metallophosphoesterase_sf"/>
</dbReference>
<feature type="transmembrane region" description="Helical" evidence="3">
    <location>
        <begin position="37"/>
        <end position="53"/>
    </location>
</feature>
<evidence type="ECO:0000313" key="6">
    <source>
        <dbReference type="Proteomes" id="UP000243719"/>
    </source>
</evidence>
<evidence type="ECO:0000259" key="4">
    <source>
        <dbReference type="Pfam" id="PF00149"/>
    </source>
</evidence>
<dbReference type="Proteomes" id="UP000243719">
    <property type="component" value="Unassembled WGS sequence"/>
</dbReference>
<organism evidence="5 6">
    <name type="scientific">Chitinasiproducens palmae</name>
    <dbReference type="NCBI Taxonomy" id="1770053"/>
    <lineage>
        <taxon>Bacteria</taxon>
        <taxon>Pseudomonadati</taxon>
        <taxon>Pseudomonadota</taxon>
        <taxon>Betaproteobacteria</taxon>
        <taxon>Burkholderiales</taxon>
        <taxon>Burkholderiaceae</taxon>
        <taxon>Chitinasiproducens</taxon>
    </lineage>
</organism>
<gene>
    <name evidence="5" type="ORF">SAMN05216551_105208</name>
</gene>
<dbReference type="InterPro" id="IPR004843">
    <property type="entry name" value="Calcineurin-like_PHP"/>
</dbReference>
<dbReference type="InterPro" id="IPR029052">
    <property type="entry name" value="Metallo-depent_PP-like"/>
</dbReference>
<dbReference type="STRING" id="1770053.SAMN05216551_105208"/>
<keyword evidence="3" id="KW-0472">Membrane</keyword>
<feature type="domain" description="Calcineurin-like phosphoesterase" evidence="4">
    <location>
        <begin position="157"/>
        <end position="323"/>
    </location>
</feature>
<dbReference type="GO" id="GO:0016020">
    <property type="term" value="C:membrane"/>
    <property type="evidence" value="ECO:0007669"/>
    <property type="project" value="GOC"/>
</dbReference>
<keyword evidence="6" id="KW-1185">Reference proteome</keyword>
<dbReference type="GO" id="GO:0008758">
    <property type="term" value="F:UDP-2,3-diacylglucosamine hydrolase activity"/>
    <property type="evidence" value="ECO:0007669"/>
    <property type="project" value="TreeGrafter"/>
</dbReference>
<proteinExistence type="predicted"/>
<dbReference type="SUPFAM" id="SSF56300">
    <property type="entry name" value="Metallo-dependent phosphatases"/>
    <property type="match status" value="1"/>
</dbReference>
<dbReference type="GO" id="GO:0046872">
    <property type="term" value="F:metal ion binding"/>
    <property type="evidence" value="ECO:0007669"/>
    <property type="project" value="UniProtKB-KW"/>
</dbReference>
<reference evidence="6" key="1">
    <citation type="submission" date="2016-09" db="EMBL/GenBank/DDBJ databases">
        <authorList>
            <person name="Varghese N."/>
            <person name="Submissions S."/>
        </authorList>
    </citation>
    <scope>NUCLEOTIDE SEQUENCE [LARGE SCALE GENOMIC DNA]</scope>
    <source>
        <strain evidence="6">JS23</strain>
    </source>
</reference>
<feature type="transmembrane region" description="Helical" evidence="3">
    <location>
        <begin position="5"/>
        <end position="25"/>
    </location>
</feature>
<dbReference type="CDD" id="cd07385">
    <property type="entry name" value="MPP_YkuE_C"/>
    <property type="match status" value="1"/>
</dbReference>
<dbReference type="PANTHER" id="PTHR31302">
    <property type="entry name" value="TRANSMEMBRANE PROTEIN WITH METALLOPHOSPHOESTERASE DOMAIN-RELATED"/>
    <property type="match status" value="1"/>
</dbReference>
<evidence type="ECO:0000313" key="5">
    <source>
        <dbReference type="EMBL" id="SDV48582.1"/>
    </source>
</evidence>
<dbReference type="PANTHER" id="PTHR31302:SF31">
    <property type="entry name" value="PHOSPHODIESTERASE YAEI"/>
    <property type="match status" value="1"/>
</dbReference>
<dbReference type="Gene3D" id="3.60.21.10">
    <property type="match status" value="1"/>
</dbReference>
<keyword evidence="1" id="KW-0479">Metal-binding</keyword>
<accession>A0A1H2PQD2</accession>
<name>A0A1H2PQD2_9BURK</name>
<dbReference type="EMBL" id="FNLO01000005">
    <property type="protein sequence ID" value="SDV48582.1"/>
    <property type="molecule type" value="Genomic_DNA"/>
</dbReference>
<evidence type="ECO:0000256" key="1">
    <source>
        <dbReference type="ARBA" id="ARBA00022723"/>
    </source>
</evidence>
<dbReference type="Pfam" id="PF00149">
    <property type="entry name" value="Metallophos"/>
    <property type="match status" value="1"/>
</dbReference>
<dbReference type="RefSeq" id="WP_091907792.1">
    <property type="nucleotide sequence ID" value="NZ_FNLO01000005.1"/>
</dbReference>
<keyword evidence="2" id="KW-0378">Hydrolase</keyword>
<dbReference type="GO" id="GO:0009245">
    <property type="term" value="P:lipid A biosynthetic process"/>
    <property type="evidence" value="ECO:0007669"/>
    <property type="project" value="TreeGrafter"/>
</dbReference>
<feature type="transmembrane region" description="Helical" evidence="3">
    <location>
        <begin position="65"/>
        <end position="87"/>
    </location>
</feature>
<feature type="transmembrane region" description="Helical" evidence="3">
    <location>
        <begin position="115"/>
        <end position="133"/>
    </location>
</feature>
<dbReference type="OrthoDB" id="9780884at2"/>
<sequence length="380" mass="41056">MRRAFLYRIVLIGTVLHFYVGIRLIPALFDSGPVRTLAWLYLLISLVTIPLGARGRSFARTPARLGVVITGLVAMGCFSTLLLLTFARDLFLLLAAGWDFLTGADWLSRVETSSATAVLLLTAALSMWALYCARRAPPIRRVRIPIEGLPPGFEGFSIAQISDLHVGPTIRRPYVERVVKAVNALGADVVAFTGDAIDGSVAQLASDTAPLSKLHAREGVFFVTGNHEYYSGAAPWIARFRELGMRVLLNEHVVLSRGTDELILAGITDYSAGHFNPVDASDPVKALSGGPDTTAILLAHQPLSAPAAARAGFSLQISGHTHGGQLFPWNFVVKVQQPFVAGLDRVDGMLVYISRGTGYWGPPMRLFAPSEITLLILSRA</sequence>
<keyword evidence="3" id="KW-1133">Transmembrane helix</keyword>
<keyword evidence="3" id="KW-0812">Transmembrane</keyword>